<feature type="transmembrane region" description="Helical" evidence="2">
    <location>
        <begin position="315"/>
        <end position="333"/>
    </location>
</feature>
<feature type="compositionally biased region" description="Polar residues" evidence="1">
    <location>
        <begin position="128"/>
        <end position="143"/>
    </location>
</feature>
<feature type="transmembrane region" description="Helical" evidence="2">
    <location>
        <begin position="388"/>
        <end position="412"/>
    </location>
</feature>
<keyword evidence="2" id="KW-1133">Transmembrane helix</keyword>
<evidence type="ECO:0000313" key="4">
    <source>
        <dbReference type="Proteomes" id="UP001215280"/>
    </source>
</evidence>
<evidence type="ECO:0000256" key="1">
    <source>
        <dbReference type="SAM" id="MobiDB-lite"/>
    </source>
</evidence>
<dbReference type="Proteomes" id="UP001215280">
    <property type="component" value="Unassembled WGS sequence"/>
</dbReference>
<evidence type="ECO:0000313" key="3">
    <source>
        <dbReference type="EMBL" id="KAJ7721735.1"/>
    </source>
</evidence>
<keyword evidence="4" id="KW-1185">Reference proteome</keyword>
<name>A0AAD7HK06_9AGAR</name>
<protein>
    <submittedName>
        <fullName evidence="3">Uncharacterized protein</fullName>
    </submittedName>
</protein>
<feature type="transmembrane region" description="Helical" evidence="2">
    <location>
        <begin position="73"/>
        <end position="95"/>
    </location>
</feature>
<dbReference type="AlphaFoldDB" id="A0AAD7HK06"/>
<evidence type="ECO:0000256" key="2">
    <source>
        <dbReference type="SAM" id="Phobius"/>
    </source>
</evidence>
<keyword evidence="2" id="KW-0472">Membrane</keyword>
<gene>
    <name evidence="3" type="ORF">DFH07DRAFT_296125</name>
</gene>
<comment type="caution">
    <text evidence="3">The sequence shown here is derived from an EMBL/GenBank/DDBJ whole genome shotgun (WGS) entry which is preliminary data.</text>
</comment>
<reference evidence="3" key="1">
    <citation type="submission" date="2023-03" db="EMBL/GenBank/DDBJ databases">
        <title>Massive genome expansion in bonnet fungi (Mycena s.s.) driven by repeated elements and novel gene families across ecological guilds.</title>
        <authorList>
            <consortium name="Lawrence Berkeley National Laboratory"/>
            <person name="Harder C.B."/>
            <person name="Miyauchi S."/>
            <person name="Viragh M."/>
            <person name="Kuo A."/>
            <person name="Thoen E."/>
            <person name="Andreopoulos B."/>
            <person name="Lu D."/>
            <person name="Skrede I."/>
            <person name="Drula E."/>
            <person name="Henrissat B."/>
            <person name="Morin E."/>
            <person name="Kohler A."/>
            <person name="Barry K."/>
            <person name="LaButti K."/>
            <person name="Morin E."/>
            <person name="Salamov A."/>
            <person name="Lipzen A."/>
            <person name="Mereny Z."/>
            <person name="Hegedus B."/>
            <person name="Baldrian P."/>
            <person name="Stursova M."/>
            <person name="Weitz H."/>
            <person name="Taylor A."/>
            <person name="Grigoriev I.V."/>
            <person name="Nagy L.G."/>
            <person name="Martin F."/>
            <person name="Kauserud H."/>
        </authorList>
    </citation>
    <scope>NUCLEOTIDE SEQUENCE</scope>
    <source>
        <strain evidence="3">CBHHK188m</strain>
    </source>
</reference>
<feature type="transmembrane region" description="Helical" evidence="2">
    <location>
        <begin position="432"/>
        <end position="458"/>
    </location>
</feature>
<feature type="region of interest" description="Disordered" evidence="1">
    <location>
        <begin position="103"/>
        <end position="160"/>
    </location>
</feature>
<dbReference type="EMBL" id="JARJLG010000265">
    <property type="protein sequence ID" value="KAJ7721735.1"/>
    <property type="molecule type" value="Genomic_DNA"/>
</dbReference>
<organism evidence="3 4">
    <name type="scientific">Mycena maculata</name>
    <dbReference type="NCBI Taxonomy" id="230809"/>
    <lineage>
        <taxon>Eukaryota</taxon>
        <taxon>Fungi</taxon>
        <taxon>Dikarya</taxon>
        <taxon>Basidiomycota</taxon>
        <taxon>Agaricomycotina</taxon>
        <taxon>Agaricomycetes</taxon>
        <taxon>Agaricomycetidae</taxon>
        <taxon>Agaricales</taxon>
        <taxon>Marasmiineae</taxon>
        <taxon>Mycenaceae</taxon>
        <taxon>Mycena</taxon>
    </lineage>
</organism>
<accession>A0AAD7HK06</accession>
<keyword evidence="2" id="KW-0812">Transmembrane</keyword>
<sequence length="467" mass="51602">MSIITSPAFSYIPGKAPSLVALVVSGLKVASLVASLVASNLKPPDIALVASSTLYPAFEPSKTIPYAIQGSTAALMLAASLFTLIGIFIGIFTVLDGFSPPSPSCDGNSGVESDDDPPEPGDSSGSDANDTGNNTVSDTSFSGTGDEPPPPPPPGVNTTAGKNPRRHWLIALLLWILRKYLWYKISCLVQDYIWRTFWRFRREIAAFLRKETTVRAVRAVVIPVVEFFSPGATAALVNLETHIVELWPALVELWPALAERWNLIAENWASIRSLWEFLRFFRSFMLEEKTVHIIQYFLDSFFPGIGALFVNPEAVLIQLWPFLSWVFAIRAMLKTPWGELLVGVIKVYTAAGHLDFVARCLIGFARHPIVRIQQTCQLPIPTNCYEGICWLCSVLSLVCRIATYACGTFLFYDLLAWVVSCGVSYFRSQLLLSIYASCGWQGSMMDLAITVYILGLYADRRMRTSAA</sequence>
<proteinExistence type="predicted"/>